<dbReference type="GO" id="GO:0007052">
    <property type="term" value="P:mitotic spindle organization"/>
    <property type="evidence" value="ECO:0007669"/>
    <property type="project" value="TreeGrafter"/>
</dbReference>
<keyword evidence="4" id="KW-0963">Cytoplasm</keyword>
<comment type="function">
    <text evidence="6">Part of the dynactin complex that activates the molecular motor dynein for ultra-processive transport along microtubules.</text>
</comment>
<dbReference type="EMBL" id="MU253741">
    <property type="protein sequence ID" value="KAG9248903.1"/>
    <property type="molecule type" value="Genomic_DNA"/>
</dbReference>
<dbReference type="InterPro" id="IPR027777">
    <property type="entry name" value="DCTN6"/>
</dbReference>
<keyword evidence="8" id="KW-1185">Reference proteome</keyword>
<dbReference type="Gene3D" id="2.160.10.10">
    <property type="entry name" value="Hexapeptide repeat proteins"/>
    <property type="match status" value="1"/>
</dbReference>
<name>A0A9P7ZB35_9HELO</name>
<evidence type="ECO:0000256" key="6">
    <source>
        <dbReference type="ARBA" id="ARBA00034687"/>
    </source>
</evidence>
<keyword evidence="5" id="KW-0206">Cytoskeleton</keyword>
<evidence type="ECO:0000256" key="2">
    <source>
        <dbReference type="ARBA" id="ARBA00007719"/>
    </source>
</evidence>
<evidence type="ECO:0000256" key="4">
    <source>
        <dbReference type="ARBA" id="ARBA00022490"/>
    </source>
</evidence>
<accession>A0A9P7ZB35</accession>
<gene>
    <name evidence="7" type="ORF">BJ878DRAFT_476001</name>
</gene>
<evidence type="ECO:0000256" key="5">
    <source>
        <dbReference type="ARBA" id="ARBA00023212"/>
    </source>
</evidence>
<evidence type="ECO:0000256" key="3">
    <source>
        <dbReference type="ARBA" id="ARBA00016573"/>
    </source>
</evidence>
<dbReference type="GO" id="GO:0070840">
    <property type="term" value="F:dynein complex binding"/>
    <property type="evidence" value="ECO:0007669"/>
    <property type="project" value="TreeGrafter"/>
</dbReference>
<sequence>MRRTSTMPSAPKPPTTLSSSTVIADNASLSGTHTIKIGSNTAIHPRTKLFSGNAPITIGNYCILSERSITGYQSAIPDAEKERGGGGVVIGNGVVIEVGAVVEAKEVGDGCVIEVNARIGKGAVLGEHCRVSPLCIVAPEEVVPAYTVIYGDGLRRLDRSGVKGDVKIDMIGRQADVLRRLILSNPAKFQS</sequence>
<evidence type="ECO:0000313" key="8">
    <source>
        <dbReference type="Proteomes" id="UP000887226"/>
    </source>
</evidence>
<comment type="subcellular location">
    <subcellularLocation>
        <location evidence="1">Cytoplasm</location>
        <location evidence="1">Cytoskeleton</location>
    </subcellularLocation>
</comment>
<comment type="caution">
    <text evidence="7">The sequence shown here is derived from an EMBL/GenBank/DDBJ whole genome shotgun (WGS) entry which is preliminary data.</text>
</comment>
<dbReference type="SUPFAM" id="SSF51161">
    <property type="entry name" value="Trimeric LpxA-like enzymes"/>
    <property type="match status" value="1"/>
</dbReference>
<dbReference type="PANTHER" id="PTHR13072:SF0">
    <property type="entry name" value="DYNACTIN SUBUNIT 6"/>
    <property type="match status" value="1"/>
</dbReference>
<dbReference type="InterPro" id="IPR011004">
    <property type="entry name" value="Trimer_LpxA-like_sf"/>
</dbReference>
<protein>
    <recommendedName>
        <fullName evidence="3">Dynactin subunit 6</fullName>
    </recommendedName>
</protein>
<organism evidence="7 8">
    <name type="scientific">Calycina marina</name>
    <dbReference type="NCBI Taxonomy" id="1763456"/>
    <lineage>
        <taxon>Eukaryota</taxon>
        <taxon>Fungi</taxon>
        <taxon>Dikarya</taxon>
        <taxon>Ascomycota</taxon>
        <taxon>Pezizomycotina</taxon>
        <taxon>Leotiomycetes</taxon>
        <taxon>Helotiales</taxon>
        <taxon>Pezizellaceae</taxon>
        <taxon>Calycina</taxon>
    </lineage>
</organism>
<dbReference type="PANTHER" id="PTHR13072">
    <property type="entry name" value="DYNACTIN 6"/>
    <property type="match status" value="1"/>
</dbReference>
<dbReference type="GO" id="GO:0005869">
    <property type="term" value="C:dynactin complex"/>
    <property type="evidence" value="ECO:0007669"/>
    <property type="project" value="InterPro"/>
</dbReference>
<dbReference type="Proteomes" id="UP000887226">
    <property type="component" value="Unassembled WGS sequence"/>
</dbReference>
<dbReference type="AlphaFoldDB" id="A0A9P7ZB35"/>
<reference evidence="7" key="1">
    <citation type="journal article" date="2021" name="IMA Fungus">
        <title>Genomic characterization of three marine fungi, including Emericellopsis atlantica sp. nov. with signatures of a generalist lifestyle and marine biomass degradation.</title>
        <authorList>
            <person name="Hagestad O.C."/>
            <person name="Hou L."/>
            <person name="Andersen J.H."/>
            <person name="Hansen E.H."/>
            <person name="Altermark B."/>
            <person name="Li C."/>
            <person name="Kuhnert E."/>
            <person name="Cox R.J."/>
            <person name="Crous P.W."/>
            <person name="Spatafora J.W."/>
            <person name="Lail K."/>
            <person name="Amirebrahimi M."/>
            <person name="Lipzen A."/>
            <person name="Pangilinan J."/>
            <person name="Andreopoulos W."/>
            <person name="Hayes R.D."/>
            <person name="Ng V."/>
            <person name="Grigoriev I.V."/>
            <person name="Jackson S.A."/>
            <person name="Sutton T.D.S."/>
            <person name="Dobson A.D.W."/>
            <person name="Rama T."/>
        </authorList>
    </citation>
    <scope>NUCLEOTIDE SEQUENCE</scope>
    <source>
        <strain evidence="7">TRa3180A</strain>
    </source>
</reference>
<comment type="similarity">
    <text evidence="2">Belongs to the dynactin subunits 5/6 family. Dynactin subunit 6 subfamily.</text>
</comment>
<proteinExistence type="inferred from homology"/>
<dbReference type="OrthoDB" id="2355at2759"/>
<evidence type="ECO:0000256" key="1">
    <source>
        <dbReference type="ARBA" id="ARBA00004245"/>
    </source>
</evidence>
<evidence type="ECO:0000313" key="7">
    <source>
        <dbReference type="EMBL" id="KAG9248903.1"/>
    </source>
</evidence>